<accession>A0AAV9S1G0</accession>
<organism evidence="2 3">
    <name type="scientific">Crenichthys baileyi</name>
    <name type="common">White River springfish</name>
    <dbReference type="NCBI Taxonomy" id="28760"/>
    <lineage>
        <taxon>Eukaryota</taxon>
        <taxon>Metazoa</taxon>
        <taxon>Chordata</taxon>
        <taxon>Craniata</taxon>
        <taxon>Vertebrata</taxon>
        <taxon>Euteleostomi</taxon>
        <taxon>Actinopterygii</taxon>
        <taxon>Neopterygii</taxon>
        <taxon>Teleostei</taxon>
        <taxon>Neoteleostei</taxon>
        <taxon>Acanthomorphata</taxon>
        <taxon>Ovalentaria</taxon>
        <taxon>Atherinomorphae</taxon>
        <taxon>Cyprinodontiformes</taxon>
        <taxon>Goodeidae</taxon>
        <taxon>Crenichthys</taxon>
    </lineage>
</organism>
<dbReference type="Proteomes" id="UP001311232">
    <property type="component" value="Unassembled WGS sequence"/>
</dbReference>
<dbReference type="AlphaFoldDB" id="A0AAV9S1G0"/>
<feature type="chain" id="PRO_5043866466" evidence="1">
    <location>
        <begin position="18"/>
        <end position="158"/>
    </location>
</feature>
<evidence type="ECO:0000313" key="2">
    <source>
        <dbReference type="EMBL" id="KAK5614883.1"/>
    </source>
</evidence>
<reference evidence="2 3" key="1">
    <citation type="submission" date="2021-06" db="EMBL/GenBank/DDBJ databases">
        <authorList>
            <person name="Palmer J.M."/>
        </authorList>
    </citation>
    <scope>NUCLEOTIDE SEQUENCE [LARGE SCALE GENOMIC DNA]</scope>
    <source>
        <strain evidence="2 3">MEX-2019</strain>
        <tissue evidence="2">Muscle</tissue>
    </source>
</reference>
<dbReference type="EMBL" id="JAHHUM010001066">
    <property type="protein sequence ID" value="KAK5614883.1"/>
    <property type="molecule type" value="Genomic_DNA"/>
</dbReference>
<gene>
    <name evidence="2" type="ORF">CRENBAI_010452</name>
</gene>
<feature type="signal peptide" evidence="1">
    <location>
        <begin position="1"/>
        <end position="17"/>
    </location>
</feature>
<sequence length="158" mass="17895">MLIVLTVLIANVRCCRQFETRLSFCLYFQTIVLSGFTAELCNGLKKWALFINERKVTQVMVVTAGDQKTATTCWISSFVFAALIQPVVCLVYEQIRDQHRMNHRFSLRLGVNTWFEYCRKANGLLLLSVVKLDEATLSNSVLPSLWVSLAKVVATVTV</sequence>
<comment type="caution">
    <text evidence="2">The sequence shown here is derived from an EMBL/GenBank/DDBJ whole genome shotgun (WGS) entry which is preliminary data.</text>
</comment>
<name>A0AAV9S1G0_9TELE</name>
<keyword evidence="1" id="KW-0732">Signal</keyword>
<evidence type="ECO:0000256" key="1">
    <source>
        <dbReference type="SAM" id="SignalP"/>
    </source>
</evidence>
<proteinExistence type="predicted"/>
<keyword evidence="3" id="KW-1185">Reference proteome</keyword>
<protein>
    <submittedName>
        <fullName evidence="2">Uncharacterized protein</fullName>
    </submittedName>
</protein>
<evidence type="ECO:0000313" key="3">
    <source>
        <dbReference type="Proteomes" id="UP001311232"/>
    </source>
</evidence>